<sequence>MATLDRGKRQSRTIFGGANGAADVRFTNVDRGLFGDRVHVTVEEIPWTEQLGDSPAPRRLLETVRTVGGDGSLVLPFTDLKEMSAYQVIISPAGRGTTAGASTRWQQTTRPSTPNCAAPRRATASRTHPVPASP</sequence>
<keyword evidence="3" id="KW-1185">Reference proteome</keyword>
<feature type="region of interest" description="Disordered" evidence="1">
    <location>
        <begin position="92"/>
        <end position="134"/>
    </location>
</feature>
<protein>
    <submittedName>
        <fullName evidence="2">Uncharacterized protein</fullName>
    </submittedName>
</protein>
<proteinExistence type="predicted"/>
<evidence type="ECO:0000256" key="1">
    <source>
        <dbReference type="SAM" id="MobiDB-lite"/>
    </source>
</evidence>
<name>A0ABV9Y4G8_9PSEU</name>
<dbReference type="Proteomes" id="UP001595833">
    <property type="component" value="Unassembled WGS sequence"/>
</dbReference>
<evidence type="ECO:0000313" key="2">
    <source>
        <dbReference type="EMBL" id="MFC5056440.1"/>
    </source>
</evidence>
<accession>A0ABV9Y4G8</accession>
<dbReference type="RefSeq" id="WP_344043598.1">
    <property type="nucleotide sequence ID" value="NZ_BAAAKE010000048.1"/>
</dbReference>
<gene>
    <name evidence="2" type="ORF">ACFPFM_22100</name>
</gene>
<dbReference type="EMBL" id="JBHSJB010000020">
    <property type="protein sequence ID" value="MFC5056440.1"/>
    <property type="molecule type" value="Genomic_DNA"/>
</dbReference>
<organism evidence="2 3">
    <name type="scientific">Saccharothrix xinjiangensis</name>
    <dbReference type="NCBI Taxonomy" id="204798"/>
    <lineage>
        <taxon>Bacteria</taxon>
        <taxon>Bacillati</taxon>
        <taxon>Actinomycetota</taxon>
        <taxon>Actinomycetes</taxon>
        <taxon>Pseudonocardiales</taxon>
        <taxon>Pseudonocardiaceae</taxon>
        <taxon>Saccharothrix</taxon>
    </lineage>
</organism>
<comment type="caution">
    <text evidence="2">The sequence shown here is derived from an EMBL/GenBank/DDBJ whole genome shotgun (WGS) entry which is preliminary data.</text>
</comment>
<feature type="compositionally biased region" description="Polar residues" evidence="1">
    <location>
        <begin position="99"/>
        <end position="115"/>
    </location>
</feature>
<reference evidence="3" key="1">
    <citation type="journal article" date="2019" name="Int. J. Syst. Evol. Microbiol.">
        <title>The Global Catalogue of Microorganisms (GCM) 10K type strain sequencing project: providing services to taxonomists for standard genome sequencing and annotation.</title>
        <authorList>
            <consortium name="The Broad Institute Genomics Platform"/>
            <consortium name="The Broad Institute Genome Sequencing Center for Infectious Disease"/>
            <person name="Wu L."/>
            <person name="Ma J."/>
        </authorList>
    </citation>
    <scope>NUCLEOTIDE SEQUENCE [LARGE SCALE GENOMIC DNA]</scope>
    <source>
        <strain evidence="3">KCTC 12848</strain>
    </source>
</reference>
<evidence type="ECO:0000313" key="3">
    <source>
        <dbReference type="Proteomes" id="UP001595833"/>
    </source>
</evidence>